<reference evidence="2" key="1">
    <citation type="submission" date="2020-12" db="EMBL/GenBank/DDBJ databases">
        <title>The genome sequence of Inhella sp. 4Y17.</title>
        <authorList>
            <person name="Liu Y."/>
        </authorList>
    </citation>
    <scope>NUCLEOTIDE SEQUENCE</scope>
    <source>
        <strain evidence="2">4Y10</strain>
    </source>
</reference>
<proteinExistence type="predicted"/>
<dbReference type="AlphaFoldDB" id="A0A931IVM1"/>
<comment type="caution">
    <text evidence="2">The sequence shown here is derived from an EMBL/GenBank/DDBJ whole genome shotgun (WGS) entry which is preliminary data.</text>
</comment>
<evidence type="ECO:0000256" key="1">
    <source>
        <dbReference type="SAM" id="Phobius"/>
    </source>
</evidence>
<accession>A0A931IVM1</accession>
<feature type="transmembrane region" description="Helical" evidence="1">
    <location>
        <begin position="177"/>
        <end position="195"/>
    </location>
</feature>
<protein>
    <submittedName>
        <fullName evidence="2">Uncharacterized protein</fullName>
    </submittedName>
</protein>
<gene>
    <name evidence="2" type="ORF">I7X43_03055</name>
</gene>
<keyword evidence="1" id="KW-0812">Transmembrane</keyword>
<evidence type="ECO:0000313" key="3">
    <source>
        <dbReference type="Proteomes" id="UP000620139"/>
    </source>
</evidence>
<keyword evidence="3" id="KW-1185">Reference proteome</keyword>
<feature type="transmembrane region" description="Helical" evidence="1">
    <location>
        <begin position="239"/>
        <end position="262"/>
    </location>
</feature>
<dbReference type="RefSeq" id="WP_198099415.1">
    <property type="nucleotide sequence ID" value="NZ_JAEDAL010000001.1"/>
</dbReference>
<dbReference type="Proteomes" id="UP000620139">
    <property type="component" value="Unassembled WGS sequence"/>
</dbReference>
<evidence type="ECO:0000313" key="2">
    <source>
        <dbReference type="EMBL" id="MBH9551819.1"/>
    </source>
</evidence>
<sequence>MNPWRLLIVQGFMLLGMVAPSASWALSCVPLTHQAVLVCEGSPAHCTAQFVILEVPDFYCRRHPLIVPTEPGLSAQLQAEVRRTGKSFSEPRLVVAHLTSPYWEAAFNHPGGTLNYGEMLRAHERREVGWREVHHGPTSFWFEERSESPSPERLATLKQGADARARTLLSHDRWHDIIQWALLAAMALTLMGGTWRFIRQRKGPVRHLAGIALTQFCVAGGLVWGLFEVGSHSPVTGWAALGVPFAVLVTALQIACCGFVAWRRRHF</sequence>
<dbReference type="PROSITE" id="PS51257">
    <property type="entry name" value="PROKAR_LIPOPROTEIN"/>
    <property type="match status" value="1"/>
</dbReference>
<organism evidence="2 3">
    <name type="scientific">Inhella gelatinilytica</name>
    <dbReference type="NCBI Taxonomy" id="2795030"/>
    <lineage>
        <taxon>Bacteria</taxon>
        <taxon>Pseudomonadati</taxon>
        <taxon>Pseudomonadota</taxon>
        <taxon>Betaproteobacteria</taxon>
        <taxon>Burkholderiales</taxon>
        <taxon>Sphaerotilaceae</taxon>
        <taxon>Inhella</taxon>
    </lineage>
</organism>
<keyword evidence="1" id="KW-0472">Membrane</keyword>
<name>A0A931IVM1_9BURK</name>
<feature type="transmembrane region" description="Helical" evidence="1">
    <location>
        <begin position="207"/>
        <end position="227"/>
    </location>
</feature>
<dbReference type="EMBL" id="JAEDAL010000001">
    <property type="protein sequence ID" value="MBH9551819.1"/>
    <property type="molecule type" value="Genomic_DNA"/>
</dbReference>
<keyword evidence="1" id="KW-1133">Transmembrane helix</keyword>